<dbReference type="RefSeq" id="WP_075975716.1">
    <property type="nucleotide sequence ID" value="NZ_MKQR01000016.1"/>
</dbReference>
<sequence length="240" mass="23154">MPTPATGPRPVRPAAVLVLALTAALTAAGCGTDHPATPAAAPIGAALSSALNAPTTQAVAPTGTRPTTTGAATRSVAGGTATSTAGGGPGGFDPCTVVGWDDLPPAARPTTTPAAPQRPGDTGDAEVQTMCILSHGDVKIDAKGPVGGPPPPGARLFTLVVGWGPHLNTDPTKRAGAQGRTWNGRAGLIDPVASATLPGCVGLVPAAGGVVGVTVISTLPGLDACAVTDTALTVATSRLP</sequence>
<feature type="chain" id="PRO_5038882226" description="DUF3558 domain-containing protein" evidence="2">
    <location>
        <begin position="28"/>
        <end position="240"/>
    </location>
</feature>
<organism evidence="3 4">
    <name type="scientific">Actinokineospora bangkokensis</name>
    <dbReference type="NCBI Taxonomy" id="1193682"/>
    <lineage>
        <taxon>Bacteria</taxon>
        <taxon>Bacillati</taxon>
        <taxon>Actinomycetota</taxon>
        <taxon>Actinomycetes</taxon>
        <taxon>Pseudonocardiales</taxon>
        <taxon>Pseudonocardiaceae</taxon>
        <taxon>Actinokineospora</taxon>
    </lineage>
</organism>
<gene>
    <name evidence="3" type="ORF">BJP25_21200</name>
</gene>
<protein>
    <recommendedName>
        <fullName evidence="5">DUF3558 domain-containing protein</fullName>
    </recommendedName>
</protein>
<name>A0A1Q9LKP4_9PSEU</name>
<dbReference type="AlphaFoldDB" id="A0A1Q9LKP4"/>
<dbReference type="STRING" id="1193682.BJP25_21200"/>
<feature type="compositionally biased region" description="Low complexity" evidence="1">
    <location>
        <begin position="104"/>
        <end position="119"/>
    </location>
</feature>
<accession>A0A1Q9LKP4</accession>
<feature type="region of interest" description="Disordered" evidence="1">
    <location>
        <begin position="56"/>
        <end position="124"/>
    </location>
</feature>
<feature type="signal peptide" evidence="2">
    <location>
        <begin position="1"/>
        <end position="27"/>
    </location>
</feature>
<evidence type="ECO:0008006" key="5">
    <source>
        <dbReference type="Google" id="ProtNLM"/>
    </source>
</evidence>
<comment type="caution">
    <text evidence="3">The sequence shown here is derived from an EMBL/GenBank/DDBJ whole genome shotgun (WGS) entry which is preliminary data.</text>
</comment>
<proteinExistence type="predicted"/>
<keyword evidence="2" id="KW-0732">Signal</keyword>
<evidence type="ECO:0000313" key="4">
    <source>
        <dbReference type="Proteomes" id="UP000186040"/>
    </source>
</evidence>
<evidence type="ECO:0000256" key="1">
    <source>
        <dbReference type="SAM" id="MobiDB-lite"/>
    </source>
</evidence>
<keyword evidence="4" id="KW-1185">Reference proteome</keyword>
<dbReference type="EMBL" id="MKQR01000016">
    <property type="protein sequence ID" value="OLR92573.1"/>
    <property type="molecule type" value="Genomic_DNA"/>
</dbReference>
<evidence type="ECO:0000256" key="2">
    <source>
        <dbReference type="SAM" id="SignalP"/>
    </source>
</evidence>
<reference evidence="3 4" key="1">
    <citation type="submission" date="2016-10" db="EMBL/GenBank/DDBJ databases">
        <title>The Draft Genome Sequence of Actinokineospora bangkokensis 44EHWT reveals the biosynthetic pathway of antifungal compounds Thailandins with unusual extender unit butylmalonyl-CoA.</title>
        <authorList>
            <person name="Greule A."/>
            <person name="Intra B."/>
            <person name="Flemming S."/>
            <person name="Rommel M.G."/>
            <person name="Panbangred W."/>
            <person name="Bechthold A."/>
        </authorList>
    </citation>
    <scope>NUCLEOTIDE SEQUENCE [LARGE SCALE GENOMIC DNA]</scope>
    <source>
        <strain evidence="3 4">44EHW</strain>
    </source>
</reference>
<feature type="compositionally biased region" description="Low complexity" evidence="1">
    <location>
        <begin position="61"/>
        <end position="84"/>
    </location>
</feature>
<evidence type="ECO:0000313" key="3">
    <source>
        <dbReference type="EMBL" id="OLR92573.1"/>
    </source>
</evidence>
<dbReference type="Proteomes" id="UP000186040">
    <property type="component" value="Unassembled WGS sequence"/>
</dbReference>